<name>A0AA88IHD3_CHASR</name>
<dbReference type="EMBL" id="JAUPFM010000164">
    <property type="protein sequence ID" value="KAK2811721.1"/>
    <property type="molecule type" value="Genomic_DNA"/>
</dbReference>
<dbReference type="PANTHER" id="PTHR11481:SF64">
    <property type="entry name" value="FC RECEPTOR-LIKE PROTEIN 4"/>
    <property type="match status" value="1"/>
</dbReference>
<dbReference type="GO" id="GO:0009897">
    <property type="term" value="C:external side of plasma membrane"/>
    <property type="evidence" value="ECO:0007669"/>
    <property type="project" value="TreeGrafter"/>
</dbReference>
<dbReference type="InterPro" id="IPR007110">
    <property type="entry name" value="Ig-like_dom"/>
</dbReference>
<organism evidence="6 7">
    <name type="scientific">Channa striata</name>
    <name type="common">Snakehead murrel</name>
    <name type="synonym">Ophicephalus striatus</name>
    <dbReference type="NCBI Taxonomy" id="64152"/>
    <lineage>
        <taxon>Eukaryota</taxon>
        <taxon>Metazoa</taxon>
        <taxon>Chordata</taxon>
        <taxon>Craniata</taxon>
        <taxon>Vertebrata</taxon>
        <taxon>Euteleostomi</taxon>
        <taxon>Actinopterygii</taxon>
        <taxon>Neopterygii</taxon>
        <taxon>Teleostei</taxon>
        <taxon>Neoteleostei</taxon>
        <taxon>Acanthomorphata</taxon>
        <taxon>Anabantaria</taxon>
        <taxon>Anabantiformes</taxon>
        <taxon>Channoidei</taxon>
        <taxon>Channidae</taxon>
        <taxon>Channa</taxon>
    </lineage>
</organism>
<sequence>MGHTLFCVLSLFLSITLIYGNTEDKPRATLTPGPTNIPVGGSVTLSCSVDVSDGWKYDWFRRTSYYYENQITTAGEGDRIIRVSQGGIYRCRGRRGRPDFYSDISSDVTIKITFSNSVSVTLQHNWPQMFSGETITLRCEIQDGGETGWEYEWRQSRSTTHRTNRKSLTFRVSSSGDYMCKGTKTQDSSASTEWSEPTTLTVTPAEPKAQIRADSSDIPVGGSVTLSCSVNPSSGWTYLWYRGDRLFEPLTQDAVSHTNGRISVSQGGIYRCRGVAAVTLDPNWPLIYTGETVTVRCEIQDREPTKWTYEWRPTNRVTSPEPNEIRIIGATRSHSGNYRCRGKTDSHSSTEWSNVVTLTVSEHKPRASVRADRAVIAAGDTVTLSCSVDDSESWKYDWFKQTSEFSTAQTIRTGGADTISISEGGIYSCRGGRGTSGYYTEDSETVTVERRHKPRPVLSVSPSWPSPGASVTLNCELEHPSAGWRFYWYKAVPDLSHKSYRYELLPARDTGTGHNSYVLHGQTHTAGHVCRAGRGDPVYYTDHSEPQFVWSGDVGPSASLTVNPDRVQHFTSDSVSLSCEGNSTEWTVRRFPEDIPLSPCSYWGTMTGSTCKISSSRSGTAVYWCESGSGEFSNSVNITGQSVTVGCKFRNTNFVSNVIFYQNDKVRQNDTRQELNISAVSKSDEGFYKCQCSGKESPQSWLTVTAVSNHESSSLPVALITGLVCGIVLIILLLLLYHCRQSKGDYCPTCWSWYNVMSLLYLHKVQLAVCHLHVSTVAQRTNQTLALEDLLHLNPNSQNIQSNSLNLLSSHVQTPPTLIEKPHLCKSRMVQNDVIWTNTDCVDMIYYLKQHFTLHLHVNHQAAETSLNCWDYVAL</sequence>
<feature type="domain" description="Ig-like" evidence="5">
    <location>
        <begin position="26"/>
        <end position="109"/>
    </location>
</feature>
<dbReference type="InterPro" id="IPR003599">
    <property type="entry name" value="Ig_sub"/>
</dbReference>
<dbReference type="GO" id="GO:0007166">
    <property type="term" value="P:cell surface receptor signaling pathway"/>
    <property type="evidence" value="ECO:0007669"/>
    <property type="project" value="TreeGrafter"/>
</dbReference>
<keyword evidence="3" id="KW-0472">Membrane</keyword>
<dbReference type="PANTHER" id="PTHR11481">
    <property type="entry name" value="IMMUNOGLOBULIN FC RECEPTOR"/>
    <property type="match status" value="1"/>
</dbReference>
<feature type="domain" description="Ig-like" evidence="5">
    <location>
        <begin position="290"/>
        <end position="357"/>
    </location>
</feature>
<dbReference type="SUPFAM" id="SSF48726">
    <property type="entry name" value="Immunoglobulin"/>
    <property type="match status" value="7"/>
</dbReference>
<proteinExistence type="predicted"/>
<dbReference type="Gene3D" id="2.60.40.10">
    <property type="entry name" value="Immunoglobulins"/>
    <property type="match status" value="8"/>
</dbReference>
<evidence type="ECO:0000313" key="6">
    <source>
        <dbReference type="EMBL" id="KAK2811721.1"/>
    </source>
</evidence>
<keyword evidence="3" id="KW-1133">Transmembrane helix</keyword>
<dbReference type="InterPro" id="IPR013783">
    <property type="entry name" value="Ig-like_fold"/>
</dbReference>
<keyword evidence="2" id="KW-1015">Disulfide bond</keyword>
<keyword evidence="1 4" id="KW-0732">Signal</keyword>
<feature type="domain" description="Ig-like" evidence="5">
    <location>
        <begin position="365"/>
        <end position="447"/>
    </location>
</feature>
<dbReference type="PROSITE" id="PS50835">
    <property type="entry name" value="IG_LIKE"/>
    <property type="match status" value="7"/>
</dbReference>
<dbReference type="InterPro" id="IPR050488">
    <property type="entry name" value="Ig_Fc_receptor"/>
</dbReference>
<feature type="domain" description="Ig-like" evidence="5">
    <location>
        <begin position="556"/>
        <end position="705"/>
    </location>
</feature>
<feature type="chain" id="PRO_5041656700" description="Ig-like domain-containing protein" evidence="4">
    <location>
        <begin position="21"/>
        <end position="875"/>
    </location>
</feature>
<dbReference type="GO" id="GO:0006955">
    <property type="term" value="P:immune response"/>
    <property type="evidence" value="ECO:0007669"/>
    <property type="project" value="TreeGrafter"/>
</dbReference>
<protein>
    <recommendedName>
        <fullName evidence="5">Ig-like domain-containing protein</fullName>
    </recommendedName>
</protein>
<evidence type="ECO:0000256" key="1">
    <source>
        <dbReference type="ARBA" id="ARBA00022729"/>
    </source>
</evidence>
<accession>A0AA88IHD3</accession>
<dbReference type="GO" id="GO:0004888">
    <property type="term" value="F:transmembrane signaling receptor activity"/>
    <property type="evidence" value="ECO:0007669"/>
    <property type="project" value="TreeGrafter"/>
</dbReference>
<evidence type="ECO:0000313" key="7">
    <source>
        <dbReference type="Proteomes" id="UP001187415"/>
    </source>
</evidence>
<evidence type="ECO:0000256" key="4">
    <source>
        <dbReference type="SAM" id="SignalP"/>
    </source>
</evidence>
<dbReference type="SMART" id="SM00408">
    <property type="entry name" value="IGc2"/>
    <property type="match status" value="4"/>
</dbReference>
<dbReference type="Pfam" id="PF13895">
    <property type="entry name" value="Ig_2"/>
    <property type="match status" value="3"/>
</dbReference>
<feature type="domain" description="Ig-like" evidence="5">
    <location>
        <begin position="132"/>
        <end position="201"/>
    </location>
</feature>
<keyword evidence="3" id="KW-0812">Transmembrane</keyword>
<reference evidence="6" key="1">
    <citation type="submission" date="2023-07" db="EMBL/GenBank/DDBJ databases">
        <title>Chromosome-level Genome Assembly of Striped Snakehead (Channa striata).</title>
        <authorList>
            <person name="Liu H."/>
        </authorList>
    </citation>
    <scope>NUCLEOTIDE SEQUENCE</scope>
    <source>
        <strain evidence="6">Gz</strain>
        <tissue evidence="6">Muscle</tissue>
    </source>
</reference>
<feature type="domain" description="Ig-like" evidence="5">
    <location>
        <begin position="454"/>
        <end position="532"/>
    </location>
</feature>
<feature type="signal peptide" evidence="4">
    <location>
        <begin position="1"/>
        <end position="20"/>
    </location>
</feature>
<comment type="caution">
    <text evidence="6">The sequence shown here is derived from an EMBL/GenBank/DDBJ whole genome shotgun (WGS) entry which is preliminary data.</text>
</comment>
<evidence type="ECO:0000256" key="3">
    <source>
        <dbReference type="SAM" id="Phobius"/>
    </source>
</evidence>
<dbReference type="AlphaFoldDB" id="A0AA88IHD3"/>
<feature type="domain" description="Ig-like" evidence="5">
    <location>
        <begin position="207"/>
        <end position="273"/>
    </location>
</feature>
<dbReference type="InterPro" id="IPR036179">
    <property type="entry name" value="Ig-like_dom_sf"/>
</dbReference>
<gene>
    <name evidence="6" type="ORF">Q5P01_000167</name>
</gene>
<dbReference type="Proteomes" id="UP001187415">
    <property type="component" value="Unassembled WGS sequence"/>
</dbReference>
<feature type="transmembrane region" description="Helical" evidence="3">
    <location>
        <begin position="715"/>
        <end position="737"/>
    </location>
</feature>
<evidence type="ECO:0000259" key="5">
    <source>
        <dbReference type="PROSITE" id="PS50835"/>
    </source>
</evidence>
<dbReference type="InterPro" id="IPR003598">
    <property type="entry name" value="Ig_sub2"/>
</dbReference>
<evidence type="ECO:0000256" key="2">
    <source>
        <dbReference type="ARBA" id="ARBA00023157"/>
    </source>
</evidence>
<dbReference type="SMART" id="SM00409">
    <property type="entry name" value="IG"/>
    <property type="match status" value="6"/>
</dbReference>
<keyword evidence="7" id="KW-1185">Reference proteome</keyword>